<reference evidence="1" key="1">
    <citation type="submission" date="2020-11" db="EMBL/GenBank/DDBJ databases">
        <authorList>
            <consortium name="DOE Joint Genome Institute"/>
            <person name="Ahrendt S."/>
            <person name="Riley R."/>
            <person name="Andreopoulos W."/>
            <person name="Labutti K."/>
            <person name="Pangilinan J."/>
            <person name="Ruiz-Duenas F.J."/>
            <person name="Barrasa J.M."/>
            <person name="Sanchez-Garcia M."/>
            <person name="Camarero S."/>
            <person name="Miyauchi S."/>
            <person name="Serrano A."/>
            <person name="Linde D."/>
            <person name="Babiker R."/>
            <person name="Drula E."/>
            <person name="Ayuso-Fernandez I."/>
            <person name="Pacheco R."/>
            <person name="Padilla G."/>
            <person name="Ferreira P."/>
            <person name="Barriuso J."/>
            <person name="Kellner H."/>
            <person name="Castanera R."/>
            <person name="Alfaro M."/>
            <person name="Ramirez L."/>
            <person name="Pisabarro A.G."/>
            <person name="Kuo A."/>
            <person name="Tritt A."/>
            <person name="Lipzen A."/>
            <person name="He G."/>
            <person name="Yan M."/>
            <person name="Ng V."/>
            <person name="Cullen D."/>
            <person name="Martin F."/>
            <person name="Rosso M.-N."/>
            <person name="Henrissat B."/>
            <person name="Hibbett D."/>
            <person name="Martinez A.T."/>
            <person name="Grigoriev I.V."/>
        </authorList>
    </citation>
    <scope>NUCLEOTIDE SEQUENCE</scope>
    <source>
        <strain evidence="1">CBS 247.69</strain>
    </source>
</reference>
<comment type="caution">
    <text evidence="1">The sequence shown here is derived from an EMBL/GenBank/DDBJ whole genome shotgun (WGS) entry which is preliminary data.</text>
</comment>
<keyword evidence="2" id="KW-1185">Reference proteome</keyword>
<gene>
    <name evidence="1" type="ORF">BDZ94DRAFT_1276216</name>
</gene>
<dbReference type="AlphaFoldDB" id="A0A9P5XT38"/>
<sequence>MNDLEKVCFSHFDGGGPVMMFFNLAIIAQKVSWVQSRYIKLVSKRHHSQVWKRGLLEFRWEYRKAGPKV</sequence>
<name>A0A9P5XT38_9AGAR</name>
<proteinExistence type="predicted"/>
<evidence type="ECO:0000313" key="2">
    <source>
        <dbReference type="Proteomes" id="UP000807353"/>
    </source>
</evidence>
<feature type="non-terminal residue" evidence="1">
    <location>
        <position position="1"/>
    </location>
</feature>
<dbReference type="EMBL" id="MU150445">
    <property type="protein sequence ID" value="KAF9456224.1"/>
    <property type="molecule type" value="Genomic_DNA"/>
</dbReference>
<organism evidence="1 2">
    <name type="scientific">Collybia nuda</name>
    <dbReference type="NCBI Taxonomy" id="64659"/>
    <lineage>
        <taxon>Eukaryota</taxon>
        <taxon>Fungi</taxon>
        <taxon>Dikarya</taxon>
        <taxon>Basidiomycota</taxon>
        <taxon>Agaricomycotina</taxon>
        <taxon>Agaricomycetes</taxon>
        <taxon>Agaricomycetidae</taxon>
        <taxon>Agaricales</taxon>
        <taxon>Tricholomatineae</taxon>
        <taxon>Clitocybaceae</taxon>
        <taxon>Collybia</taxon>
    </lineage>
</organism>
<evidence type="ECO:0000313" key="1">
    <source>
        <dbReference type="EMBL" id="KAF9456224.1"/>
    </source>
</evidence>
<accession>A0A9P5XT38</accession>
<dbReference type="Proteomes" id="UP000807353">
    <property type="component" value="Unassembled WGS sequence"/>
</dbReference>
<protein>
    <submittedName>
        <fullName evidence="1">Uncharacterized protein</fullName>
    </submittedName>
</protein>